<evidence type="ECO:0000313" key="2">
    <source>
        <dbReference type="EMBL" id="KAJ9624387.1"/>
    </source>
</evidence>
<sequence length="354" mass="40176">MAFVKKSAGRQQARRPFTRNLTNEINPYNPVPGQDTYPTSSVLPRDRGLGFDSFNRMDLPAHQPETENESAAASSSRRDGNDVYIWDSDDLPSDLRPGSDSDEVPVRSKKRKRSRKSSKGKGKAYADSTNSPSDSESEAEHYKSKRVQMTPLPATLKDATLGDRMLWFWKLEGKSWAAIRREYERITKKTYRESTLSVRFHLMKRSFANNGALELPDEYYQQNPEESYLKNISNRAKQYVEYCEVMMEADKEIAPKRFEAAARIFESRGKKMTPAAIKRKFANMRAMGMDVHPSERRRLMAEEPPNQGGMADLVPEDLTTTIKDAVDREVTEEEVVAAGALVEVAGLVQYPDSE</sequence>
<dbReference type="Proteomes" id="UP001172681">
    <property type="component" value="Unassembled WGS sequence"/>
</dbReference>
<dbReference type="AlphaFoldDB" id="A0AA38XWF7"/>
<evidence type="ECO:0000313" key="3">
    <source>
        <dbReference type="Proteomes" id="UP001172681"/>
    </source>
</evidence>
<protein>
    <submittedName>
        <fullName evidence="2">Uncharacterized protein</fullName>
    </submittedName>
</protein>
<reference evidence="2" key="1">
    <citation type="submission" date="2022-10" db="EMBL/GenBank/DDBJ databases">
        <title>Culturing micro-colonial fungi from biological soil crusts in the Mojave desert and describing Neophaeococcomyces mojavensis, and introducing the new genera and species Taxawa tesnikishii.</title>
        <authorList>
            <person name="Kurbessoian T."/>
            <person name="Stajich J.E."/>
        </authorList>
    </citation>
    <scope>NUCLEOTIDE SEQUENCE</scope>
    <source>
        <strain evidence="2">TK_35</strain>
    </source>
</reference>
<dbReference type="EMBL" id="JAPDRN010000094">
    <property type="protein sequence ID" value="KAJ9624387.1"/>
    <property type="molecule type" value="Genomic_DNA"/>
</dbReference>
<proteinExistence type="predicted"/>
<gene>
    <name evidence="2" type="ORF">H2204_010840</name>
</gene>
<organism evidence="2 3">
    <name type="scientific">Knufia peltigerae</name>
    <dbReference type="NCBI Taxonomy" id="1002370"/>
    <lineage>
        <taxon>Eukaryota</taxon>
        <taxon>Fungi</taxon>
        <taxon>Dikarya</taxon>
        <taxon>Ascomycota</taxon>
        <taxon>Pezizomycotina</taxon>
        <taxon>Eurotiomycetes</taxon>
        <taxon>Chaetothyriomycetidae</taxon>
        <taxon>Chaetothyriales</taxon>
        <taxon>Trichomeriaceae</taxon>
        <taxon>Knufia</taxon>
    </lineage>
</organism>
<feature type="region of interest" description="Disordered" evidence="1">
    <location>
        <begin position="1"/>
        <end position="146"/>
    </location>
</feature>
<name>A0AA38XWF7_9EURO</name>
<comment type="caution">
    <text evidence="2">The sequence shown here is derived from an EMBL/GenBank/DDBJ whole genome shotgun (WGS) entry which is preliminary data.</text>
</comment>
<feature type="compositionally biased region" description="Basic residues" evidence="1">
    <location>
        <begin position="107"/>
        <end position="122"/>
    </location>
</feature>
<evidence type="ECO:0000256" key="1">
    <source>
        <dbReference type="SAM" id="MobiDB-lite"/>
    </source>
</evidence>
<accession>A0AA38XWF7</accession>
<keyword evidence="3" id="KW-1185">Reference proteome</keyword>